<feature type="transmembrane region" description="Helical" evidence="7">
    <location>
        <begin position="159"/>
        <end position="179"/>
    </location>
</feature>
<keyword evidence="11" id="KW-1185">Reference proteome</keyword>
<keyword evidence="5 7" id="KW-1133">Transmembrane helix</keyword>
<feature type="transmembrane region" description="Helical" evidence="7">
    <location>
        <begin position="127"/>
        <end position="147"/>
    </location>
</feature>
<dbReference type="Proteomes" id="UP000562124">
    <property type="component" value="Unassembled WGS sequence"/>
</dbReference>
<keyword evidence="6 7" id="KW-0472">Membrane</keyword>
<feature type="transmembrane region" description="Helical" evidence="7">
    <location>
        <begin position="31"/>
        <end position="53"/>
    </location>
</feature>
<evidence type="ECO:0000313" key="10">
    <source>
        <dbReference type="EMBL" id="NMR21258.1"/>
    </source>
</evidence>
<dbReference type="PANTHER" id="PTHR32243">
    <property type="entry name" value="MALTOSE TRANSPORT SYSTEM PERMEASE-RELATED"/>
    <property type="match status" value="1"/>
</dbReference>
<dbReference type="InterPro" id="IPR050901">
    <property type="entry name" value="BP-dep_ABC_trans_perm"/>
</dbReference>
<keyword evidence="4 7" id="KW-0812">Transmembrane</keyword>
<evidence type="ECO:0000256" key="4">
    <source>
        <dbReference type="ARBA" id="ARBA00022692"/>
    </source>
</evidence>
<sequence>MTTPQVQDEAKALTRQRPTPRRSSRRRRATAWRWTGILVVAATFLFPLFWMLLSSFKTSLDITDPSAMFGFEPTARNYERVLQEQNFGRFIGNSLIVGLVSTGLSLVLAVPAAYAMSRYRMHRSSGMLLLARVIPGVSLLVPWYFLFSRMGTVGTFLPLFVSHMFVTLPLITWILLSFFDGVPVELEEAGRVDGLTNIGVFWRIALPLAVPGIATASILAFVFSWNNFMFALVLSGEATRTLPVAIFNFIAYSSIDWGGLMAASVVITLPVIVIALLTQRYIVSGLTAGATKG</sequence>
<evidence type="ECO:0000256" key="6">
    <source>
        <dbReference type="ARBA" id="ARBA00023136"/>
    </source>
</evidence>
<feature type="transmembrane region" description="Helical" evidence="7">
    <location>
        <begin position="257"/>
        <end position="277"/>
    </location>
</feature>
<feature type="compositionally biased region" description="Basic residues" evidence="8">
    <location>
        <begin position="18"/>
        <end position="27"/>
    </location>
</feature>
<dbReference type="InterPro" id="IPR035906">
    <property type="entry name" value="MetI-like_sf"/>
</dbReference>
<keyword evidence="2 7" id="KW-0813">Transport</keyword>
<dbReference type="AlphaFoldDB" id="A0A7Y0QII8"/>
<name>A0A7Y0QII8_CELFI</name>
<dbReference type="CDD" id="cd06261">
    <property type="entry name" value="TM_PBP2"/>
    <property type="match status" value="1"/>
</dbReference>
<gene>
    <name evidence="10" type="ORF">HIR71_13715</name>
</gene>
<evidence type="ECO:0000313" key="11">
    <source>
        <dbReference type="Proteomes" id="UP000562124"/>
    </source>
</evidence>
<dbReference type="PROSITE" id="PS50928">
    <property type="entry name" value="ABC_TM1"/>
    <property type="match status" value="1"/>
</dbReference>
<evidence type="ECO:0000256" key="7">
    <source>
        <dbReference type="RuleBase" id="RU363032"/>
    </source>
</evidence>
<dbReference type="Gene3D" id="1.10.3720.10">
    <property type="entry name" value="MetI-like"/>
    <property type="match status" value="1"/>
</dbReference>
<dbReference type="InterPro" id="IPR000515">
    <property type="entry name" value="MetI-like"/>
</dbReference>
<accession>A0A7Y0QII8</accession>
<keyword evidence="3" id="KW-1003">Cell membrane</keyword>
<comment type="caution">
    <text evidence="10">The sequence shown here is derived from an EMBL/GenBank/DDBJ whole genome shotgun (WGS) entry which is preliminary data.</text>
</comment>
<evidence type="ECO:0000256" key="1">
    <source>
        <dbReference type="ARBA" id="ARBA00004651"/>
    </source>
</evidence>
<protein>
    <submittedName>
        <fullName evidence="10">Carbohydrate ABC transporter permease</fullName>
    </submittedName>
</protein>
<feature type="transmembrane region" description="Helical" evidence="7">
    <location>
        <begin position="90"/>
        <end position="115"/>
    </location>
</feature>
<dbReference type="RefSeq" id="WP_169325631.1">
    <property type="nucleotide sequence ID" value="NZ_JABCJJ010000028.1"/>
</dbReference>
<feature type="transmembrane region" description="Helical" evidence="7">
    <location>
        <begin position="200"/>
        <end position="225"/>
    </location>
</feature>
<dbReference type="SUPFAM" id="SSF161098">
    <property type="entry name" value="MetI-like"/>
    <property type="match status" value="1"/>
</dbReference>
<organism evidence="10 11">
    <name type="scientific">Cellulomonas fimi</name>
    <dbReference type="NCBI Taxonomy" id="1708"/>
    <lineage>
        <taxon>Bacteria</taxon>
        <taxon>Bacillati</taxon>
        <taxon>Actinomycetota</taxon>
        <taxon>Actinomycetes</taxon>
        <taxon>Micrococcales</taxon>
        <taxon>Cellulomonadaceae</taxon>
        <taxon>Cellulomonas</taxon>
    </lineage>
</organism>
<dbReference type="Pfam" id="PF00528">
    <property type="entry name" value="BPD_transp_1"/>
    <property type="match status" value="1"/>
</dbReference>
<dbReference type="GO" id="GO:0055085">
    <property type="term" value="P:transmembrane transport"/>
    <property type="evidence" value="ECO:0007669"/>
    <property type="project" value="InterPro"/>
</dbReference>
<reference evidence="10 11" key="1">
    <citation type="submission" date="2020-04" db="EMBL/GenBank/DDBJ databases">
        <title>Sequencing and Assembly of C. fimi.</title>
        <authorList>
            <person name="Ramsey A.R."/>
        </authorList>
    </citation>
    <scope>NUCLEOTIDE SEQUENCE [LARGE SCALE GENOMIC DNA]</scope>
    <source>
        <strain evidence="10 11">SB</strain>
    </source>
</reference>
<comment type="similarity">
    <text evidence="7">Belongs to the binding-protein-dependent transport system permease family.</text>
</comment>
<evidence type="ECO:0000256" key="2">
    <source>
        <dbReference type="ARBA" id="ARBA00022448"/>
    </source>
</evidence>
<feature type="domain" description="ABC transmembrane type-1" evidence="9">
    <location>
        <begin position="91"/>
        <end position="278"/>
    </location>
</feature>
<dbReference type="GO" id="GO:0005886">
    <property type="term" value="C:plasma membrane"/>
    <property type="evidence" value="ECO:0007669"/>
    <property type="project" value="UniProtKB-SubCell"/>
</dbReference>
<dbReference type="EMBL" id="JABCJJ010000028">
    <property type="protein sequence ID" value="NMR21258.1"/>
    <property type="molecule type" value="Genomic_DNA"/>
</dbReference>
<evidence type="ECO:0000259" key="9">
    <source>
        <dbReference type="PROSITE" id="PS50928"/>
    </source>
</evidence>
<comment type="subcellular location">
    <subcellularLocation>
        <location evidence="1 7">Cell membrane</location>
        <topology evidence="1 7">Multi-pass membrane protein</topology>
    </subcellularLocation>
</comment>
<evidence type="ECO:0000256" key="3">
    <source>
        <dbReference type="ARBA" id="ARBA00022475"/>
    </source>
</evidence>
<evidence type="ECO:0000256" key="5">
    <source>
        <dbReference type="ARBA" id="ARBA00022989"/>
    </source>
</evidence>
<proteinExistence type="inferred from homology"/>
<dbReference type="PANTHER" id="PTHR32243:SF18">
    <property type="entry name" value="INNER MEMBRANE ABC TRANSPORTER PERMEASE PROTEIN YCJP"/>
    <property type="match status" value="1"/>
</dbReference>
<evidence type="ECO:0000256" key="8">
    <source>
        <dbReference type="SAM" id="MobiDB-lite"/>
    </source>
</evidence>
<feature type="region of interest" description="Disordered" evidence="8">
    <location>
        <begin position="1"/>
        <end position="27"/>
    </location>
</feature>